<dbReference type="PANTHER" id="PTHR23078:SF3">
    <property type="entry name" value="VESICLE-FUSING ATPASE"/>
    <property type="match status" value="1"/>
</dbReference>
<name>A0ABD3QNQ7_9STRA</name>
<evidence type="ECO:0000256" key="5">
    <source>
        <dbReference type="SAM" id="MobiDB-lite"/>
    </source>
</evidence>
<dbReference type="PANTHER" id="PTHR23078">
    <property type="entry name" value="VESICULAR-FUSION PROTEIN NSF"/>
    <property type="match status" value="1"/>
</dbReference>
<dbReference type="EMBL" id="JABMIG020000022">
    <property type="protein sequence ID" value="KAL3802053.1"/>
    <property type="molecule type" value="Genomic_DNA"/>
</dbReference>
<keyword evidence="4" id="KW-0813">Transport</keyword>
<feature type="region of interest" description="Disordered" evidence="5">
    <location>
        <begin position="428"/>
        <end position="501"/>
    </location>
</feature>
<evidence type="ECO:0000256" key="2">
    <source>
        <dbReference type="ARBA" id="ARBA00022741"/>
    </source>
</evidence>
<dbReference type="Gene3D" id="1.10.8.60">
    <property type="match status" value="1"/>
</dbReference>
<dbReference type="InterPro" id="IPR039812">
    <property type="entry name" value="Vesicle-fus_ATPase"/>
</dbReference>
<comment type="subcellular location">
    <subcellularLocation>
        <location evidence="4">Cytoplasm</location>
    </subcellularLocation>
</comment>
<keyword evidence="2 4" id="KW-0547">Nucleotide-binding</keyword>
<reference evidence="7 8" key="1">
    <citation type="journal article" date="2020" name="G3 (Bethesda)">
        <title>Improved Reference Genome for Cyclotella cryptica CCMP332, a Model for Cell Wall Morphogenesis, Salinity Adaptation, and Lipid Production in Diatoms (Bacillariophyta).</title>
        <authorList>
            <person name="Roberts W.R."/>
            <person name="Downey K.M."/>
            <person name="Ruck E.C."/>
            <person name="Traller J.C."/>
            <person name="Alverson A.J."/>
        </authorList>
    </citation>
    <scope>NUCLEOTIDE SEQUENCE [LARGE SCALE GENOMIC DNA]</scope>
    <source>
        <strain evidence="7 8">CCMP332</strain>
    </source>
</reference>
<keyword evidence="4" id="KW-0653">Protein transport</keyword>
<dbReference type="InterPro" id="IPR027417">
    <property type="entry name" value="P-loop_NTPase"/>
</dbReference>
<keyword evidence="4" id="KW-0460">Magnesium</keyword>
<accession>A0ABD3QNQ7</accession>
<organism evidence="7 8">
    <name type="scientific">Cyclotella cryptica</name>
    <dbReference type="NCBI Taxonomy" id="29204"/>
    <lineage>
        <taxon>Eukaryota</taxon>
        <taxon>Sar</taxon>
        <taxon>Stramenopiles</taxon>
        <taxon>Ochrophyta</taxon>
        <taxon>Bacillariophyta</taxon>
        <taxon>Coscinodiscophyceae</taxon>
        <taxon>Thalassiosirophycidae</taxon>
        <taxon>Stephanodiscales</taxon>
        <taxon>Stephanodiscaceae</taxon>
        <taxon>Cyclotella</taxon>
    </lineage>
</organism>
<gene>
    <name evidence="7" type="ORF">HJC23_010809</name>
</gene>
<comment type="similarity">
    <text evidence="1 4">Belongs to the AAA ATPase family.</text>
</comment>
<comment type="catalytic activity">
    <reaction evidence="4">
        <text>ATP + H2O = ADP + phosphate + H(+)</text>
        <dbReference type="Rhea" id="RHEA:13065"/>
        <dbReference type="ChEBI" id="CHEBI:15377"/>
        <dbReference type="ChEBI" id="CHEBI:15378"/>
        <dbReference type="ChEBI" id="CHEBI:30616"/>
        <dbReference type="ChEBI" id="CHEBI:43474"/>
        <dbReference type="ChEBI" id="CHEBI:456216"/>
        <dbReference type="EC" id="3.6.4.6"/>
    </reaction>
</comment>
<dbReference type="Pfam" id="PF00004">
    <property type="entry name" value="AAA"/>
    <property type="match status" value="1"/>
</dbReference>
<evidence type="ECO:0000256" key="3">
    <source>
        <dbReference type="ARBA" id="ARBA00022840"/>
    </source>
</evidence>
<dbReference type="GO" id="GO:0005524">
    <property type="term" value="F:ATP binding"/>
    <property type="evidence" value="ECO:0007669"/>
    <property type="project" value="UniProtKB-UniRule"/>
</dbReference>
<protein>
    <recommendedName>
        <fullName evidence="4">Vesicle-fusing ATPase</fullName>
        <ecNumber evidence="4">3.6.4.6</ecNumber>
    </recommendedName>
</protein>
<dbReference type="GO" id="GO:0005737">
    <property type="term" value="C:cytoplasm"/>
    <property type="evidence" value="ECO:0007669"/>
    <property type="project" value="UniProtKB-SubCell"/>
</dbReference>
<feature type="domain" description="ATPase AAA-type core" evidence="6">
    <location>
        <begin position="276"/>
        <end position="355"/>
    </location>
</feature>
<dbReference type="GO" id="GO:0046872">
    <property type="term" value="F:metal ion binding"/>
    <property type="evidence" value="ECO:0007669"/>
    <property type="project" value="UniProtKB-UniRule"/>
</dbReference>
<keyword evidence="4" id="KW-0479">Metal-binding</keyword>
<keyword evidence="4" id="KW-0378">Hydrolase</keyword>
<evidence type="ECO:0000259" key="6">
    <source>
        <dbReference type="Pfam" id="PF00004"/>
    </source>
</evidence>
<dbReference type="Proteomes" id="UP001516023">
    <property type="component" value="Unassembled WGS sequence"/>
</dbReference>
<keyword evidence="4" id="KW-0931">ER-Golgi transport</keyword>
<keyword evidence="4" id="KW-0963">Cytoplasm</keyword>
<dbReference type="InterPro" id="IPR003959">
    <property type="entry name" value="ATPase_AAA_core"/>
</dbReference>
<dbReference type="GO" id="GO:0016787">
    <property type="term" value="F:hydrolase activity"/>
    <property type="evidence" value="ECO:0007669"/>
    <property type="project" value="UniProtKB-KW"/>
</dbReference>
<comment type="cofactor">
    <cofactor evidence="4">
        <name>Mg(2+)</name>
        <dbReference type="ChEBI" id="CHEBI:18420"/>
    </cofactor>
    <text evidence="4">Binds 1 Mg(2+) ion per subunit.</text>
</comment>
<dbReference type="Gene3D" id="3.40.50.300">
    <property type="entry name" value="P-loop containing nucleotide triphosphate hydrolases"/>
    <property type="match status" value="1"/>
</dbReference>
<dbReference type="EC" id="3.6.4.6" evidence="4"/>
<dbReference type="GO" id="GO:0016192">
    <property type="term" value="P:vesicle-mediated transport"/>
    <property type="evidence" value="ECO:0007669"/>
    <property type="project" value="UniProtKB-KW"/>
</dbReference>
<evidence type="ECO:0000313" key="7">
    <source>
        <dbReference type="EMBL" id="KAL3802053.1"/>
    </source>
</evidence>
<sequence length="501" mass="55499">MHAISPPSPSCAALFPHANSHPPPPTRSRSQAPRIASLRVTLLETARFYARHERIEYLIRHATAHRHYARCPRVLLIRYKWGTWCDVDVLKEECVRSKSSCHILSNSVVTCLFDRARGPRNVRGGNDVSDVFVATTTCDKVTRKRQVQYGGGGCVKYLGGPLRSYTRKAMKSTLLEVVIRPPITTLEKDEEATGRREELRWVLLDRVLARVDRTATMTTRTIPLASSTTAAGINKKLGMNFENVGGLDTQLDDIARRVLTSRANPTAAKRLGISYVRESHEVGEASALHLIILDEMDAIARKQGSMTSDTTGVRDSMVNQLLAKMDGVKEAPNILVVGLTNRPELIDPALLRLGRRSFPTVPRHGAWSAAYKEKTGEANLRSEDDLKRNWVRKLCNNMKKPTGRSGGNATDRIHRCLEIQRRILDKTSSGILGASSDDDNRFDPSSSSSSSVSSSSSMSSSSSSEDDEEVPGTQLPQLPQLPPVRPSKMLNSPERMNPSWR</sequence>
<feature type="compositionally biased region" description="Low complexity" evidence="5">
    <location>
        <begin position="443"/>
        <end position="463"/>
    </location>
</feature>
<evidence type="ECO:0000313" key="8">
    <source>
        <dbReference type="Proteomes" id="UP001516023"/>
    </source>
</evidence>
<keyword evidence="3 4" id="KW-0067">ATP-binding</keyword>
<comment type="caution">
    <text evidence="7">The sequence shown here is derived from an EMBL/GenBank/DDBJ whole genome shotgun (WGS) entry which is preliminary data.</text>
</comment>
<dbReference type="AlphaFoldDB" id="A0ABD3QNQ7"/>
<comment type="function">
    <text evidence="4">Required for vesicle-mediated transport. Catalyzes the fusion of transport vesicles within the Golgi cisternae. Is also required for transport from the endoplasmic reticulum to the Golgi stack. Seems to function as a fusion protein required for the delivery of cargo proteins to all compartments of the Golgi stack independent of vesicle origin.</text>
</comment>
<proteinExistence type="inferred from homology"/>
<dbReference type="SUPFAM" id="SSF52540">
    <property type="entry name" value="P-loop containing nucleoside triphosphate hydrolases"/>
    <property type="match status" value="1"/>
</dbReference>
<keyword evidence="8" id="KW-1185">Reference proteome</keyword>
<dbReference type="GO" id="GO:0015031">
    <property type="term" value="P:protein transport"/>
    <property type="evidence" value="ECO:0007669"/>
    <property type="project" value="UniProtKB-KW"/>
</dbReference>
<evidence type="ECO:0000256" key="4">
    <source>
        <dbReference type="RuleBase" id="RU367045"/>
    </source>
</evidence>
<evidence type="ECO:0000256" key="1">
    <source>
        <dbReference type="ARBA" id="ARBA00006914"/>
    </source>
</evidence>